<dbReference type="PROSITE" id="PS51257">
    <property type="entry name" value="PROKAR_LIPOPROTEIN"/>
    <property type="match status" value="1"/>
</dbReference>
<reference evidence="2" key="1">
    <citation type="submission" date="2017-03" db="EMBL/GenBank/DDBJ databases">
        <title>Full genome sequence of a non-lethal Shewanella isolate that potentiates virulence of Vibio parahaemolyticus causing acute hepatopancreatic necrosis disease (AHPND) in shrimp.</title>
        <authorList>
            <person name="Prachumwat A."/>
            <person name="Sritunyalucksana K."/>
        </authorList>
    </citation>
    <scope>NUCLEOTIDE SEQUENCE [LARGE SCALE GENOMIC DNA]</scope>
    <source>
        <strain evidence="2">TH2012</strain>
    </source>
</reference>
<dbReference type="EMBL" id="CP020373">
    <property type="protein sequence ID" value="AZQ10589.1"/>
    <property type="molecule type" value="Genomic_DNA"/>
</dbReference>
<sequence>MLGNRFFPVVCAVLIAFIGSGCDQGQKTAEVKVDETGLCDFHSGPCTQTIGENIITLELNPANAPSEKPLKFNLKFSSPVVIGDSRIEGRDMFMGLIPLKWQQQAENHYQASAIYGSCASGYMVWRLMVSFTDEQGLTKQAWFDFLADNPNS</sequence>
<name>A0ABN5TT14_9GAMM</name>
<organism evidence="1 2">
    <name type="scientific">Shewanella khirikhana</name>
    <dbReference type="NCBI Taxonomy" id="1965282"/>
    <lineage>
        <taxon>Bacteria</taxon>
        <taxon>Pseudomonadati</taxon>
        <taxon>Pseudomonadota</taxon>
        <taxon>Gammaproteobacteria</taxon>
        <taxon>Alteromonadales</taxon>
        <taxon>Shewanellaceae</taxon>
        <taxon>Shewanella</taxon>
    </lineage>
</organism>
<keyword evidence="2" id="KW-1185">Reference proteome</keyword>
<proteinExistence type="predicted"/>
<evidence type="ECO:0000313" key="1">
    <source>
        <dbReference type="EMBL" id="AZQ10589.1"/>
    </source>
</evidence>
<protein>
    <submittedName>
        <fullName evidence="1">Uncharacterized protein</fullName>
    </submittedName>
</protein>
<gene>
    <name evidence="1" type="ORF">STH12_01470</name>
</gene>
<dbReference type="Proteomes" id="UP000278437">
    <property type="component" value="Chromosome"/>
</dbReference>
<accession>A0ABN5TT14</accession>
<evidence type="ECO:0000313" key="2">
    <source>
        <dbReference type="Proteomes" id="UP000278437"/>
    </source>
</evidence>